<gene>
    <name evidence="1" type="ORF">LVJ77_05895</name>
</gene>
<dbReference type="AlphaFoldDB" id="A0A8T9MUR6"/>
<organism evidence="1 2">
    <name type="scientific">Conchiformibius kuhniae</name>
    <dbReference type="NCBI Taxonomy" id="211502"/>
    <lineage>
        <taxon>Bacteria</taxon>
        <taxon>Pseudomonadati</taxon>
        <taxon>Pseudomonadota</taxon>
        <taxon>Betaproteobacteria</taxon>
        <taxon>Neisseriales</taxon>
        <taxon>Neisseriaceae</taxon>
        <taxon>Conchiformibius</taxon>
    </lineage>
</organism>
<evidence type="ECO:0000313" key="2">
    <source>
        <dbReference type="Proteomes" id="UP000831534"/>
    </source>
</evidence>
<accession>A0A8T9MUR6</accession>
<protein>
    <submittedName>
        <fullName evidence="1">Uncharacterized protein</fullName>
    </submittedName>
</protein>
<dbReference type="Proteomes" id="UP000831534">
    <property type="component" value="Chromosome"/>
</dbReference>
<keyword evidence="2" id="KW-1185">Reference proteome</keyword>
<dbReference type="EMBL" id="CP091521">
    <property type="protein sequence ID" value="UOP05610.1"/>
    <property type="molecule type" value="Genomic_DNA"/>
</dbReference>
<reference evidence="1" key="2">
    <citation type="journal article" date="2022" name="Res Sq">
        <title>Evolution of multicellular longitudinally dividing oral cavity symbionts (Neisseriaceae).</title>
        <authorList>
            <person name="Nyongesa S."/>
            <person name="Weber P."/>
            <person name="Bernet E."/>
            <person name="Pullido F."/>
            <person name="Nieckarz M."/>
            <person name="Delaby M."/>
            <person name="Nieves C."/>
            <person name="Viehboeck T."/>
            <person name="Krause N."/>
            <person name="Rivera-Millot A."/>
            <person name="Nakamura A."/>
            <person name="Vischer N."/>
            <person name="VanNieuwenhze M."/>
            <person name="Brun Y."/>
            <person name="Cava F."/>
            <person name="Bulgheresi S."/>
            <person name="Veyrier F."/>
        </authorList>
    </citation>
    <scope>NUCLEOTIDE SEQUENCE</scope>
    <source>
        <strain evidence="1">17694</strain>
    </source>
</reference>
<reference evidence="1" key="1">
    <citation type="submission" date="2021-12" db="EMBL/GenBank/DDBJ databases">
        <authorList>
            <person name="Veyrier F.J."/>
        </authorList>
    </citation>
    <scope>NUCLEOTIDE SEQUENCE</scope>
    <source>
        <strain evidence="1">17694</strain>
    </source>
</reference>
<proteinExistence type="predicted"/>
<name>A0A8T9MUR6_9NEIS</name>
<sequence length="78" mass="8732">MFAAVKSSFGQGIGACRQLTEKTPPVIPAQAGIQNKFQKALIKLRFTNIRQWIPTCAGMTVFFYCSDFYQKNLNDNAP</sequence>
<evidence type="ECO:0000313" key="1">
    <source>
        <dbReference type="EMBL" id="UOP05610.1"/>
    </source>
</evidence>